<gene>
    <name evidence="3" type="ORF">A1O3_05388</name>
</gene>
<reference evidence="3 4" key="1">
    <citation type="submission" date="2013-03" db="EMBL/GenBank/DDBJ databases">
        <title>The Genome Sequence of Capronia epimyces CBS 606.96.</title>
        <authorList>
            <consortium name="The Broad Institute Genomics Platform"/>
            <person name="Cuomo C."/>
            <person name="de Hoog S."/>
            <person name="Gorbushina A."/>
            <person name="Walker B."/>
            <person name="Young S.K."/>
            <person name="Zeng Q."/>
            <person name="Gargeya S."/>
            <person name="Fitzgerald M."/>
            <person name="Haas B."/>
            <person name="Abouelleil A."/>
            <person name="Allen A.W."/>
            <person name="Alvarado L."/>
            <person name="Arachchi H.M."/>
            <person name="Berlin A.M."/>
            <person name="Chapman S.B."/>
            <person name="Gainer-Dewar J."/>
            <person name="Goldberg J."/>
            <person name="Griggs A."/>
            <person name="Gujja S."/>
            <person name="Hansen M."/>
            <person name="Howarth C."/>
            <person name="Imamovic A."/>
            <person name="Ireland A."/>
            <person name="Larimer J."/>
            <person name="McCowan C."/>
            <person name="Murphy C."/>
            <person name="Pearson M."/>
            <person name="Poon T.W."/>
            <person name="Priest M."/>
            <person name="Roberts A."/>
            <person name="Saif S."/>
            <person name="Shea T."/>
            <person name="Sisk P."/>
            <person name="Sykes S."/>
            <person name="Wortman J."/>
            <person name="Nusbaum C."/>
            <person name="Birren B."/>
        </authorList>
    </citation>
    <scope>NUCLEOTIDE SEQUENCE [LARGE SCALE GENOMIC DNA]</scope>
    <source>
        <strain evidence="3 4">CBS 606.96</strain>
    </source>
</reference>
<dbReference type="InterPro" id="IPR056119">
    <property type="entry name" value="DUF7702"/>
</dbReference>
<keyword evidence="4" id="KW-1185">Reference proteome</keyword>
<proteinExistence type="predicted"/>
<feature type="domain" description="DUF7702" evidence="2">
    <location>
        <begin position="7"/>
        <end position="242"/>
    </location>
</feature>
<dbReference type="STRING" id="1182542.W9XWV1"/>
<sequence>MGLSAPEILSIIELIFFAPAILVSVYVVYKHGHQRQYGWRFLVLICLFRLIAGITQLVSVHHPSSGLTICYDIMNSFGISAIVYAALGLLNRVDHGISQSIIPRRAFALLGLPGLAGVVLCIVGSINVFGGGSNPSEGIAELKAGFVLFSSVYLADVLIAAICFFNIAQVQSGDRRLLLAVAAALPFMTVRVVFSLLCVFAQEPKYFSTWTSGWVAVLVHGLLGILMEAIIVSIFIAAGLTTAPIRNPTTQQKETTLYGPEPVSTKV</sequence>
<feature type="transmembrane region" description="Helical" evidence="1">
    <location>
        <begin position="6"/>
        <end position="29"/>
    </location>
</feature>
<dbReference type="OrthoDB" id="2560628at2759"/>
<feature type="transmembrane region" description="Helical" evidence="1">
    <location>
        <begin position="177"/>
        <end position="202"/>
    </location>
</feature>
<keyword evidence="1" id="KW-0472">Membrane</keyword>
<dbReference type="eggNOG" id="ENOG502SCPV">
    <property type="taxonomic scope" value="Eukaryota"/>
</dbReference>
<evidence type="ECO:0000313" key="3">
    <source>
        <dbReference type="EMBL" id="EXJ84718.1"/>
    </source>
</evidence>
<dbReference type="Pfam" id="PF24800">
    <property type="entry name" value="DUF7702"/>
    <property type="match status" value="1"/>
</dbReference>
<feature type="transmembrane region" description="Helical" evidence="1">
    <location>
        <begin position="105"/>
        <end position="126"/>
    </location>
</feature>
<dbReference type="PANTHER" id="PTHR42109:SF2">
    <property type="entry name" value="INTEGRAL MEMBRANE PROTEIN"/>
    <property type="match status" value="1"/>
</dbReference>
<dbReference type="Proteomes" id="UP000019478">
    <property type="component" value="Unassembled WGS sequence"/>
</dbReference>
<name>W9XWV1_9EURO</name>
<feature type="transmembrane region" description="Helical" evidence="1">
    <location>
        <begin position="146"/>
        <end position="165"/>
    </location>
</feature>
<dbReference type="RefSeq" id="XP_007733703.1">
    <property type="nucleotide sequence ID" value="XM_007735513.1"/>
</dbReference>
<comment type="caution">
    <text evidence="3">The sequence shown here is derived from an EMBL/GenBank/DDBJ whole genome shotgun (WGS) entry which is preliminary data.</text>
</comment>
<evidence type="ECO:0000313" key="4">
    <source>
        <dbReference type="Proteomes" id="UP000019478"/>
    </source>
</evidence>
<dbReference type="PANTHER" id="PTHR42109">
    <property type="entry name" value="UNPLACED GENOMIC SCAFFOLD UM_SCAF_CONTIG_1.265, WHOLE GENOME SHOTGUN SEQUENCE"/>
    <property type="match status" value="1"/>
</dbReference>
<protein>
    <recommendedName>
        <fullName evidence="2">DUF7702 domain-containing protein</fullName>
    </recommendedName>
</protein>
<dbReference type="AlphaFoldDB" id="W9XWV1"/>
<dbReference type="GeneID" id="19169503"/>
<feature type="transmembrane region" description="Helical" evidence="1">
    <location>
        <begin position="73"/>
        <end position="93"/>
    </location>
</feature>
<evidence type="ECO:0000259" key="2">
    <source>
        <dbReference type="Pfam" id="PF24800"/>
    </source>
</evidence>
<keyword evidence="1" id="KW-0812">Transmembrane</keyword>
<evidence type="ECO:0000256" key="1">
    <source>
        <dbReference type="SAM" id="Phobius"/>
    </source>
</evidence>
<feature type="transmembrane region" description="Helical" evidence="1">
    <location>
        <begin position="41"/>
        <end position="61"/>
    </location>
</feature>
<dbReference type="HOGENOM" id="CLU_064985_0_2_1"/>
<keyword evidence="1" id="KW-1133">Transmembrane helix</keyword>
<organism evidence="3 4">
    <name type="scientific">Capronia epimyces CBS 606.96</name>
    <dbReference type="NCBI Taxonomy" id="1182542"/>
    <lineage>
        <taxon>Eukaryota</taxon>
        <taxon>Fungi</taxon>
        <taxon>Dikarya</taxon>
        <taxon>Ascomycota</taxon>
        <taxon>Pezizomycotina</taxon>
        <taxon>Eurotiomycetes</taxon>
        <taxon>Chaetothyriomycetidae</taxon>
        <taxon>Chaetothyriales</taxon>
        <taxon>Herpotrichiellaceae</taxon>
        <taxon>Capronia</taxon>
    </lineage>
</organism>
<accession>W9XWV1</accession>
<dbReference type="EMBL" id="AMGY01000004">
    <property type="protein sequence ID" value="EXJ84718.1"/>
    <property type="molecule type" value="Genomic_DNA"/>
</dbReference>
<feature type="transmembrane region" description="Helical" evidence="1">
    <location>
        <begin position="214"/>
        <end position="238"/>
    </location>
</feature>